<accession>F4S661</accession>
<reference evidence="3" key="1">
    <citation type="journal article" date="2011" name="Proc. Natl. Acad. Sci. U.S.A.">
        <title>Obligate biotrophy features unraveled by the genomic analysis of rust fungi.</title>
        <authorList>
            <person name="Duplessis S."/>
            <person name="Cuomo C.A."/>
            <person name="Lin Y.-C."/>
            <person name="Aerts A."/>
            <person name="Tisserant E."/>
            <person name="Veneault-Fourrey C."/>
            <person name="Joly D.L."/>
            <person name="Hacquard S."/>
            <person name="Amselem J."/>
            <person name="Cantarel B.L."/>
            <person name="Chiu R."/>
            <person name="Coutinho P.M."/>
            <person name="Feau N."/>
            <person name="Field M."/>
            <person name="Frey P."/>
            <person name="Gelhaye E."/>
            <person name="Goldberg J."/>
            <person name="Grabherr M.G."/>
            <person name="Kodira C.D."/>
            <person name="Kohler A."/>
            <person name="Kuees U."/>
            <person name="Lindquist E.A."/>
            <person name="Lucas S.M."/>
            <person name="Mago R."/>
            <person name="Mauceli E."/>
            <person name="Morin E."/>
            <person name="Murat C."/>
            <person name="Pangilinan J.L."/>
            <person name="Park R."/>
            <person name="Pearson M."/>
            <person name="Quesneville H."/>
            <person name="Rouhier N."/>
            <person name="Sakthikumar S."/>
            <person name="Salamov A.A."/>
            <person name="Schmutz J."/>
            <person name="Selles B."/>
            <person name="Shapiro H."/>
            <person name="Tanguay P."/>
            <person name="Tuskan G.A."/>
            <person name="Henrissat B."/>
            <person name="Van de Peer Y."/>
            <person name="Rouze P."/>
            <person name="Ellis J.G."/>
            <person name="Dodds P.N."/>
            <person name="Schein J.E."/>
            <person name="Zhong S."/>
            <person name="Hamelin R.C."/>
            <person name="Grigoriev I.V."/>
            <person name="Szabo L.J."/>
            <person name="Martin F."/>
        </authorList>
    </citation>
    <scope>NUCLEOTIDE SEQUENCE [LARGE SCALE GENOMIC DNA]</scope>
    <source>
        <strain evidence="3">98AG31 / pathotype 3-4-7</strain>
    </source>
</reference>
<keyword evidence="3" id="KW-1185">Reference proteome</keyword>
<proteinExistence type="predicted"/>
<dbReference type="InParanoid" id="F4S661"/>
<organism evidence="3">
    <name type="scientific">Melampsora larici-populina (strain 98AG31 / pathotype 3-4-7)</name>
    <name type="common">Poplar leaf rust fungus</name>
    <dbReference type="NCBI Taxonomy" id="747676"/>
    <lineage>
        <taxon>Eukaryota</taxon>
        <taxon>Fungi</taxon>
        <taxon>Dikarya</taxon>
        <taxon>Basidiomycota</taxon>
        <taxon>Pucciniomycotina</taxon>
        <taxon>Pucciniomycetes</taxon>
        <taxon>Pucciniales</taxon>
        <taxon>Melampsoraceae</taxon>
        <taxon>Melampsora</taxon>
    </lineage>
</organism>
<protein>
    <submittedName>
        <fullName evidence="2">Uncharacterized protein</fullName>
    </submittedName>
</protein>
<sequence>MDWFNRLSLAASQGPATVDLQAQDVPDEAQDVNVDMLAPESDTARTFLVSFNLWQLVIPDKPANLKKRKTAGGSRPSQQKVPVPKYENYNPKVQNNKLTLSDPKVLLNFNLFKPKLFLACDKTLPRVSEALMKACTSQNVTIQGFINGTRKVKAVKLVIDDDESLQHFMSASQLVPSSTPMGFKIHHENPKLASSATRFMATLRYSPEVNAALEESEGEESKAGSQGSAILSQGERNLWTLMDRFAKDFKRGENVTSVANPKNPGEIVLLNTSRIRTWANDWVSIHHFHFLKAFHLGWF</sequence>
<dbReference type="AlphaFoldDB" id="F4S661"/>
<dbReference type="RefSeq" id="XP_007416852.1">
    <property type="nucleotide sequence ID" value="XM_007416790.1"/>
</dbReference>
<dbReference type="KEGG" id="mlr:MELLADRAFT_94032"/>
<dbReference type="EMBL" id="GL883153">
    <property type="protein sequence ID" value="EGF99899.1"/>
    <property type="molecule type" value="Genomic_DNA"/>
</dbReference>
<evidence type="ECO:0000313" key="3">
    <source>
        <dbReference type="Proteomes" id="UP000001072"/>
    </source>
</evidence>
<dbReference type="HOGENOM" id="CLU_930916_0_0_1"/>
<dbReference type="GeneID" id="18936764"/>
<evidence type="ECO:0000256" key="1">
    <source>
        <dbReference type="SAM" id="MobiDB-lite"/>
    </source>
</evidence>
<dbReference type="VEuPathDB" id="FungiDB:MELLADRAFT_94032"/>
<dbReference type="Proteomes" id="UP000001072">
    <property type="component" value="Unassembled WGS sequence"/>
</dbReference>
<feature type="region of interest" description="Disordered" evidence="1">
    <location>
        <begin position="65"/>
        <end position="88"/>
    </location>
</feature>
<gene>
    <name evidence="2" type="ORF">MELLADRAFT_94032</name>
</gene>
<name>F4S661_MELLP</name>
<dbReference type="OrthoDB" id="10497554at2759"/>
<evidence type="ECO:0000313" key="2">
    <source>
        <dbReference type="EMBL" id="EGF99899.1"/>
    </source>
</evidence>